<evidence type="ECO:0008006" key="5">
    <source>
        <dbReference type="Google" id="ProtNLM"/>
    </source>
</evidence>
<keyword evidence="2" id="KW-0325">Glycoprotein</keyword>
<evidence type="ECO:0000256" key="2">
    <source>
        <dbReference type="ARBA" id="ARBA00023180"/>
    </source>
</evidence>
<gene>
    <name evidence="3" type="ORF">HERILL_LOCUS8366</name>
</gene>
<protein>
    <recommendedName>
        <fullName evidence="5">Gamma-interferon-inducible lysosomal thiol reductase</fullName>
    </recommendedName>
</protein>
<accession>A0A7R8UR57</accession>
<dbReference type="FunCoup" id="A0A7R8UR57">
    <property type="interactions" value="26"/>
</dbReference>
<sequence length="233" mass="26306">MLVNTPRKRFLFVIVAVLIIWQVMRFLPQFLFGPPIQEDLIIRHPGAPVMVMVYYEALCPDSKNFIVKQLQATYRRAPELMEVQFIPYGKASTHVQPDGSLRFECQHGPMECQANIYHACAIEAIEDARARIDVVACMIRDNQAAKEAMQKCTREYKVENSELIQKCYESPHGAELLKLHGDATNSLRPRMSFVPTITLDGSQGRQASILKDLFTEVCKVAAGRGPLPDVCKP</sequence>
<evidence type="ECO:0000313" key="4">
    <source>
        <dbReference type="Proteomes" id="UP000594454"/>
    </source>
</evidence>
<comment type="similarity">
    <text evidence="1">Belongs to the GILT family.</text>
</comment>
<dbReference type="GO" id="GO:0016671">
    <property type="term" value="F:oxidoreductase activity, acting on a sulfur group of donors, disulfide as acceptor"/>
    <property type="evidence" value="ECO:0007669"/>
    <property type="project" value="InterPro"/>
</dbReference>
<dbReference type="Proteomes" id="UP000594454">
    <property type="component" value="Chromosome 3"/>
</dbReference>
<dbReference type="OrthoDB" id="958254at2759"/>
<dbReference type="PANTHER" id="PTHR13234">
    <property type="entry name" value="GAMMA-INTERFERON INDUCIBLE LYSOSOMAL THIOL REDUCTASE GILT"/>
    <property type="match status" value="1"/>
</dbReference>
<organism evidence="3 4">
    <name type="scientific">Hermetia illucens</name>
    <name type="common">Black soldier fly</name>
    <dbReference type="NCBI Taxonomy" id="343691"/>
    <lineage>
        <taxon>Eukaryota</taxon>
        <taxon>Metazoa</taxon>
        <taxon>Ecdysozoa</taxon>
        <taxon>Arthropoda</taxon>
        <taxon>Hexapoda</taxon>
        <taxon>Insecta</taxon>
        <taxon>Pterygota</taxon>
        <taxon>Neoptera</taxon>
        <taxon>Endopterygota</taxon>
        <taxon>Diptera</taxon>
        <taxon>Brachycera</taxon>
        <taxon>Stratiomyomorpha</taxon>
        <taxon>Stratiomyidae</taxon>
        <taxon>Hermetiinae</taxon>
        <taxon>Hermetia</taxon>
    </lineage>
</organism>
<evidence type="ECO:0000313" key="3">
    <source>
        <dbReference type="EMBL" id="CAD7085529.1"/>
    </source>
</evidence>
<dbReference type="OMA" id="SHKEVCF"/>
<dbReference type="PANTHER" id="PTHR13234:SF71">
    <property type="entry name" value="GAMMA-INTERFERON-INDUCIBLE LYSOSOMAL THIOL REDUCTASE-LIKE PROTEIN"/>
    <property type="match status" value="1"/>
</dbReference>
<dbReference type="Pfam" id="PF03227">
    <property type="entry name" value="GILT"/>
    <property type="match status" value="1"/>
</dbReference>
<keyword evidence="4" id="KW-1185">Reference proteome</keyword>
<dbReference type="InParanoid" id="A0A7R8UR57"/>
<dbReference type="AlphaFoldDB" id="A0A7R8UR57"/>
<dbReference type="InterPro" id="IPR004911">
    <property type="entry name" value="Interferon-induced_GILT"/>
</dbReference>
<dbReference type="Gene3D" id="3.40.30.10">
    <property type="entry name" value="Glutaredoxin"/>
    <property type="match status" value="1"/>
</dbReference>
<proteinExistence type="inferred from homology"/>
<dbReference type="EMBL" id="LR899011">
    <property type="protein sequence ID" value="CAD7085529.1"/>
    <property type="molecule type" value="Genomic_DNA"/>
</dbReference>
<evidence type="ECO:0000256" key="1">
    <source>
        <dbReference type="ARBA" id="ARBA00005679"/>
    </source>
</evidence>
<reference evidence="3 4" key="1">
    <citation type="submission" date="2020-11" db="EMBL/GenBank/DDBJ databases">
        <authorList>
            <person name="Wallbank WR R."/>
            <person name="Pardo Diaz C."/>
            <person name="Kozak K."/>
            <person name="Martin S."/>
            <person name="Jiggins C."/>
            <person name="Moest M."/>
            <person name="Warren A I."/>
            <person name="Generalovic N T."/>
            <person name="Byers J.R.P. K."/>
            <person name="Montejo-Kovacevich G."/>
            <person name="Yen C E."/>
        </authorList>
    </citation>
    <scope>NUCLEOTIDE SEQUENCE [LARGE SCALE GENOMIC DNA]</scope>
</reference>
<name>A0A7R8UR57_HERIL</name>